<sequence>MPEYCNWTSHGEDIVQDYFEAPSVPQVSEEPTPTGHVEAGSSYFASSHEGVLDDGTRSFPMDGGPSLYCYGGGPYDYDESGLANRFSNVMHTTDQSLWDSCTISQLGIVAELVDIKADGQISERIYDRISQWANRILSSDHTLLGDYYNTKKLIKDLGLPVEKIHACTSLLEGKTHTGRSPHMLSSSTCN</sequence>
<organism evidence="1">
    <name type="scientific">Sesamum radiatum</name>
    <name type="common">Black benniseed</name>
    <dbReference type="NCBI Taxonomy" id="300843"/>
    <lineage>
        <taxon>Eukaryota</taxon>
        <taxon>Viridiplantae</taxon>
        <taxon>Streptophyta</taxon>
        <taxon>Embryophyta</taxon>
        <taxon>Tracheophyta</taxon>
        <taxon>Spermatophyta</taxon>
        <taxon>Magnoliopsida</taxon>
        <taxon>eudicotyledons</taxon>
        <taxon>Gunneridae</taxon>
        <taxon>Pentapetalae</taxon>
        <taxon>asterids</taxon>
        <taxon>lamiids</taxon>
        <taxon>Lamiales</taxon>
        <taxon>Pedaliaceae</taxon>
        <taxon>Sesamum</taxon>
    </lineage>
</organism>
<comment type="caution">
    <text evidence="1">The sequence shown here is derived from an EMBL/GenBank/DDBJ whole genome shotgun (WGS) entry which is preliminary data.</text>
</comment>
<evidence type="ECO:0000313" key="1">
    <source>
        <dbReference type="EMBL" id="KAL0423534.1"/>
    </source>
</evidence>
<reference evidence="1" key="1">
    <citation type="submission" date="2020-06" db="EMBL/GenBank/DDBJ databases">
        <authorList>
            <person name="Li T."/>
            <person name="Hu X."/>
            <person name="Zhang T."/>
            <person name="Song X."/>
            <person name="Zhang H."/>
            <person name="Dai N."/>
            <person name="Sheng W."/>
            <person name="Hou X."/>
            <person name="Wei L."/>
        </authorList>
    </citation>
    <scope>NUCLEOTIDE SEQUENCE</scope>
    <source>
        <strain evidence="1">G02</strain>
        <tissue evidence="1">Leaf</tissue>
    </source>
</reference>
<gene>
    <name evidence="1" type="ORF">Sradi_0888200</name>
</gene>
<accession>A0AAW2V1Q6</accession>
<reference evidence="1" key="2">
    <citation type="journal article" date="2024" name="Plant">
        <title>Genomic evolution and insights into agronomic trait innovations of Sesamum species.</title>
        <authorList>
            <person name="Miao H."/>
            <person name="Wang L."/>
            <person name="Qu L."/>
            <person name="Liu H."/>
            <person name="Sun Y."/>
            <person name="Le M."/>
            <person name="Wang Q."/>
            <person name="Wei S."/>
            <person name="Zheng Y."/>
            <person name="Lin W."/>
            <person name="Duan Y."/>
            <person name="Cao H."/>
            <person name="Xiong S."/>
            <person name="Wang X."/>
            <person name="Wei L."/>
            <person name="Li C."/>
            <person name="Ma Q."/>
            <person name="Ju M."/>
            <person name="Zhao R."/>
            <person name="Li G."/>
            <person name="Mu C."/>
            <person name="Tian Q."/>
            <person name="Mei H."/>
            <person name="Zhang T."/>
            <person name="Gao T."/>
            <person name="Zhang H."/>
        </authorList>
    </citation>
    <scope>NUCLEOTIDE SEQUENCE</scope>
    <source>
        <strain evidence="1">G02</strain>
    </source>
</reference>
<proteinExistence type="predicted"/>
<dbReference type="EMBL" id="JACGWJ010000004">
    <property type="protein sequence ID" value="KAL0423534.1"/>
    <property type="molecule type" value="Genomic_DNA"/>
</dbReference>
<dbReference type="AlphaFoldDB" id="A0AAW2V1Q6"/>
<protein>
    <submittedName>
        <fullName evidence="1">Uncharacterized protein</fullName>
    </submittedName>
</protein>
<name>A0AAW2V1Q6_SESRA</name>